<evidence type="ECO:0000313" key="2">
    <source>
        <dbReference type="EMBL" id="CAE27811.1"/>
    </source>
</evidence>
<dbReference type="STRING" id="258594.RPA2369a"/>
<dbReference type="HOGENOM" id="CLU_2510521_0_0_5"/>
<evidence type="ECO:0000256" key="1">
    <source>
        <dbReference type="SAM" id="MobiDB-lite"/>
    </source>
</evidence>
<gene>
    <name evidence="2" type="ORF">RPA2369a</name>
</gene>
<sequence length="85" mass="8617">MSRPGAPVVPIAASAIGFHRGRTAMMATAPTTGVTITTGTMTTTRPMTTLRPPTTGHGTIEPGAPRAGPIRQAVLIGTPLLDDGL</sequence>
<dbReference type="AlphaFoldDB" id="Q6N790"/>
<organism evidence="2">
    <name type="scientific">Rhodopseudomonas palustris (strain ATCC BAA-98 / CGA009)</name>
    <dbReference type="NCBI Taxonomy" id="258594"/>
    <lineage>
        <taxon>Bacteria</taxon>
        <taxon>Pseudomonadati</taxon>
        <taxon>Pseudomonadota</taxon>
        <taxon>Alphaproteobacteria</taxon>
        <taxon>Hyphomicrobiales</taxon>
        <taxon>Nitrobacteraceae</taxon>
        <taxon>Rhodopseudomonas</taxon>
    </lineage>
</organism>
<dbReference type="EMBL" id="BX572600">
    <property type="protein sequence ID" value="CAE27811.1"/>
    <property type="molecule type" value="Genomic_DNA"/>
</dbReference>
<feature type="compositionally biased region" description="Low complexity" evidence="1">
    <location>
        <begin position="36"/>
        <end position="55"/>
    </location>
</feature>
<name>Q6N790_RHOPA</name>
<proteinExistence type="predicted"/>
<reference evidence="2" key="1">
    <citation type="journal article" date="2004" name="Nat. Biotechnol.">
        <title>Complete genome sequence of the metabolically versatile photosynthetic bacterium Rhodopseudomonas palustris.</title>
        <authorList>
            <person name="Larimer F.W."/>
            <person name="Chain P."/>
            <person name="Hauser L."/>
            <person name="Lamerdin J."/>
            <person name="Malfatti S."/>
            <person name="Do L."/>
            <person name="Land M.L."/>
            <person name="Pelletier D.A."/>
            <person name="Beatty J.T."/>
            <person name="Lang A.S."/>
            <person name="Tabita F.R."/>
            <person name="Gibson J.L."/>
            <person name="Hanson T.E."/>
            <person name="Bobst C."/>
            <person name="Torres J.L."/>
            <person name="Peres C."/>
            <person name="Harrison F.H."/>
            <person name="Gibson J."/>
            <person name="Harwood C.S."/>
        </authorList>
    </citation>
    <scope>NUCLEOTIDE SEQUENCE [LARGE SCALE GENOMIC DNA]</scope>
    <source>
        <strain evidence="2">CGA009</strain>
    </source>
</reference>
<feature type="region of interest" description="Disordered" evidence="1">
    <location>
        <begin position="36"/>
        <end position="71"/>
    </location>
</feature>
<accession>Q6N790</accession>
<protein>
    <submittedName>
        <fullName evidence="2">Uncharacterized protein</fullName>
    </submittedName>
</protein>